<protein>
    <submittedName>
        <fullName evidence="1">Uncharacterized protein</fullName>
    </submittedName>
</protein>
<feature type="non-terminal residue" evidence="1">
    <location>
        <position position="256"/>
    </location>
</feature>
<dbReference type="Proteomes" id="UP000014978">
    <property type="component" value="Unassembled WGS sequence"/>
</dbReference>
<dbReference type="AlphaFoldDB" id="S7W6W8"/>
<keyword evidence="2" id="KW-1185">Reference proteome</keyword>
<evidence type="ECO:0000313" key="2">
    <source>
        <dbReference type="Proteomes" id="UP000014978"/>
    </source>
</evidence>
<name>S7W6W8_SPRLO</name>
<dbReference type="HOGENOM" id="CLU_1086544_0_0_1"/>
<accession>S7W6W8</accession>
<evidence type="ECO:0000313" key="1">
    <source>
        <dbReference type="EMBL" id="EPR78565.1"/>
    </source>
</evidence>
<dbReference type="InParanoid" id="S7W6W8"/>
<organism evidence="1 2">
    <name type="scientific">Spraguea lophii (strain 42_110)</name>
    <name type="common">Microsporidian parasite</name>
    <dbReference type="NCBI Taxonomy" id="1358809"/>
    <lineage>
        <taxon>Eukaryota</taxon>
        <taxon>Fungi</taxon>
        <taxon>Fungi incertae sedis</taxon>
        <taxon>Microsporidia</taxon>
        <taxon>Spragueidae</taxon>
        <taxon>Spraguea</taxon>
    </lineage>
</organism>
<dbReference type="EMBL" id="ATCN01000703">
    <property type="protein sequence ID" value="EPR78565.1"/>
    <property type="molecule type" value="Genomic_DNA"/>
</dbReference>
<dbReference type="OMA" id="YYNERIL"/>
<reference evidence="2" key="1">
    <citation type="journal article" date="2013" name="PLoS Genet.">
        <title>The genome of Spraguea lophii and the basis of host-microsporidian interactions.</title>
        <authorList>
            <person name="Campbell S.E."/>
            <person name="Williams T.A."/>
            <person name="Yousuf A."/>
            <person name="Soanes D.M."/>
            <person name="Paszkiewicz K.H."/>
            <person name="Williams B.A.P."/>
        </authorList>
    </citation>
    <scope>NUCLEOTIDE SEQUENCE [LARGE SCALE GENOMIC DNA]</scope>
    <source>
        <strain evidence="2">42_110</strain>
    </source>
</reference>
<comment type="caution">
    <text evidence="1">The sequence shown here is derived from an EMBL/GenBank/DDBJ whole genome shotgun (WGS) entry which is preliminary data.</text>
</comment>
<sequence>MKINNFPFLRKIQYATPEEIVYEPYKNDLEEIWDKMCKDFEKKIQIEQSEQIENLKLRNKILLAKVEIEIAKKNYDLIKDNVLTIASAEINKKETICLKKDLIKETVKIIEKQKELLLKVYKEEEHLFNLIKKYKKYKIKIFNDHLRIYGNKNTFLTVKEKIENKNLIPKGLNIEIKYKNKIYKAQQKPNITDDPVQQMMKYIKEQEMVQKINKGEITIEINNNINNNVENDPIALFVLKSIHNNIEINKIIEKIF</sequence>
<dbReference type="VEuPathDB" id="MicrosporidiaDB:SLOPH_1778"/>
<proteinExistence type="predicted"/>
<gene>
    <name evidence="1" type="ORF">SLOPH_1778</name>
</gene>